<dbReference type="EMBL" id="KV878902">
    <property type="protein sequence ID" value="OJJ82489.1"/>
    <property type="molecule type" value="Genomic_DNA"/>
</dbReference>
<dbReference type="Pfam" id="PF16983">
    <property type="entry name" value="MFS_MOT1"/>
    <property type="match status" value="2"/>
</dbReference>
<keyword evidence="1" id="KW-0812">Transmembrane</keyword>
<proteinExistence type="predicted"/>
<protein>
    <submittedName>
        <fullName evidence="2">Uncharacterized protein</fullName>
    </submittedName>
</protein>
<feature type="transmembrane region" description="Helical" evidence="1">
    <location>
        <begin position="92"/>
        <end position="116"/>
    </location>
</feature>
<dbReference type="STRING" id="1160497.A0A1L9VF15"/>
<dbReference type="Pfam" id="PF05721">
    <property type="entry name" value="PhyH"/>
    <property type="match status" value="1"/>
</dbReference>
<dbReference type="SUPFAM" id="SSF51197">
    <property type="entry name" value="Clavaminate synthase-like"/>
    <property type="match status" value="1"/>
</dbReference>
<feature type="transmembrane region" description="Helical" evidence="1">
    <location>
        <begin position="304"/>
        <end position="323"/>
    </location>
</feature>
<dbReference type="GeneID" id="34465467"/>
<evidence type="ECO:0000256" key="1">
    <source>
        <dbReference type="SAM" id="Phobius"/>
    </source>
</evidence>
<feature type="transmembrane region" description="Helical" evidence="1">
    <location>
        <begin position="20"/>
        <end position="43"/>
    </location>
</feature>
<dbReference type="Gene3D" id="2.60.120.620">
    <property type="entry name" value="q2cbj1_9rhob like domain"/>
    <property type="match status" value="1"/>
</dbReference>
<dbReference type="InterPro" id="IPR031563">
    <property type="entry name" value="MOT1/MOT2"/>
</dbReference>
<keyword evidence="3" id="KW-1185">Reference proteome</keyword>
<keyword evidence="1" id="KW-1133">Transmembrane helix</keyword>
<name>A0A1L9VF15_ASPGL</name>
<gene>
    <name evidence="2" type="ORF">ASPGLDRAFT_67939</name>
</gene>
<dbReference type="GO" id="GO:0015098">
    <property type="term" value="F:molybdate ion transmembrane transporter activity"/>
    <property type="evidence" value="ECO:0007669"/>
    <property type="project" value="InterPro"/>
</dbReference>
<dbReference type="AlphaFoldDB" id="A0A1L9VF15"/>
<feature type="transmembrane region" description="Helical" evidence="1">
    <location>
        <begin position="182"/>
        <end position="202"/>
    </location>
</feature>
<feature type="transmembrane region" description="Helical" evidence="1">
    <location>
        <begin position="160"/>
        <end position="176"/>
    </location>
</feature>
<dbReference type="Proteomes" id="UP000184300">
    <property type="component" value="Unassembled WGS sequence"/>
</dbReference>
<evidence type="ECO:0000313" key="2">
    <source>
        <dbReference type="EMBL" id="OJJ82489.1"/>
    </source>
</evidence>
<keyword evidence="1" id="KW-0472">Membrane</keyword>
<organism evidence="2 3">
    <name type="scientific">Aspergillus glaucus CBS 516.65</name>
    <dbReference type="NCBI Taxonomy" id="1160497"/>
    <lineage>
        <taxon>Eukaryota</taxon>
        <taxon>Fungi</taxon>
        <taxon>Dikarya</taxon>
        <taxon>Ascomycota</taxon>
        <taxon>Pezizomycotina</taxon>
        <taxon>Eurotiomycetes</taxon>
        <taxon>Eurotiomycetidae</taxon>
        <taxon>Eurotiales</taxon>
        <taxon>Aspergillaceae</taxon>
        <taxon>Aspergillus</taxon>
        <taxon>Aspergillus subgen. Aspergillus</taxon>
    </lineage>
</organism>
<accession>A0A1L9VF15</accession>
<dbReference type="PANTHER" id="PTHR31970">
    <property type="match status" value="1"/>
</dbReference>
<dbReference type="InterPro" id="IPR008775">
    <property type="entry name" value="Phytyl_CoA_dOase-like"/>
</dbReference>
<feature type="transmembrane region" description="Helical" evidence="1">
    <location>
        <begin position="128"/>
        <end position="148"/>
    </location>
</feature>
<dbReference type="PANTHER" id="PTHR31970:SF9">
    <property type="entry name" value="MOLYBDATE TRANSPORTER 2"/>
    <property type="match status" value="1"/>
</dbReference>
<reference evidence="3" key="1">
    <citation type="journal article" date="2017" name="Genome Biol.">
        <title>Comparative genomics reveals high biological diversity and specific adaptations in the industrially and medically important fungal genus Aspergillus.</title>
        <authorList>
            <person name="de Vries R.P."/>
            <person name="Riley R."/>
            <person name="Wiebenga A."/>
            <person name="Aguilar-Osorio G."/>
            <person name="Amillis S."/>
            <person name="Uchima C.A."/>
            <person name="Anderluh G."/>
            <person name="Asadollahi M."/>
            <person name="Askin M."/>
            <person name="Barry K."/>
            <person name="Battaglia E."/>
            <person name="Bayram O."/>
            <person name="Benocci T."/>
            <person name="Braus-Stromeyer S.A."/>
            <person name="Caldana C."/>
            <person name="Canovas D."/>
            <person name="Cerqueira G.C."/>
            <person name="Chen F."/>
            <person name="Chen W."/>
            <person name="Choi C."/>
            <person name="Clum A."/>
            <person name="Dos Santos R.A."/>
            <person name="Damasio A.R."/>
            <person name="Diallinas G."/>
            <person name="Emri T."/>
            <person name="Fekete E."/>
            <person name="Flipphi M."/>
            <person name="Freyberg S."/>
            <person name="Gallo A."/>
            <person name="Gournas C."/>
            <person name="Habgood R."/>
            <person name="Hainaut M."/>
            <person name="Harispe M.L."/>
            <person name="Henrissat B."/>
            <person name="Hilden K.S."/>
            <person name="Hope R."/>
            <person name="Hossain A."/>
            <person name="Karabika E."/>
            <person name="Karaffa L."/>
            <person name="Karanyi Z."/>
            <person name="Krasevec N."/>
            <person name="Kuo A."/>
            <person name="Kusch H."/>
            <person name="LaButti K."/>
            <person name="Lagendijk E.L."/>
            <person name="Lapidus A."/>
            <person name="Levasseur A."/>
            <person name="Lindquist E."/>
            <person name="Lipzen A."/>
            <person name="Logrieco A.F."/>
            <person name="MacCabe A."/>
            <person name="Maekelae M.R."/>
            <person name="Malavazi I."/>
            <person name="Melin P."/>
            <person name="Meyer V."/>
            <person name="Mielnichuk N."/>
            <person name="Miskei M."/>
            <person name="Molnar A.P."/>
            <person name="Mule G."/>
            <person name="Ngan C.Y."/>
            <person name="Orejas M."/>
            <person name="Orosz E."/>
            <person name="Ouedraogo J.P."/>
            <person name="Overkamp K.M."/>
            <person name="Park H.-S."/>
            <person name="Perrone G."/>
            <person name="Piumi F."/>
            <person name="Punt P.J."/>
            <person name="Ram A.F."/>
            <person name="Ramon A."/>
            <person name="Rauscher S."/>
            <person name="Record E."/>
            <person name="Riano-Pachon D.M."/>
            <person name="Robert V."/>
            <person name="Roehrig J."/>
            <person name="Ruller R."/>
            <person name="Salamov A."/>
            <person name="Salih N.S."/>
            <person name="Samson R.A."/>
            <person name="Sandor E."/>
            <person name="Sanguinetti M."/>
            <person name="Schuetze T."/>
            <person name="Sepcic K."/>
            <person name="Shelest E."/>
            <person name="Sherlock G."/>
            <person name="Sophianopoulou V."/>
            <person name="Squina F.M."/>
            <person name="Sun H."/>
            <person name="Susca A."/>
            <person name="Todd R.B."/>
            <person name="Tsang A."/>
            <person name="Unkles S.E."/>
            <person name="van de Wiele N."/>
            <person name="van Rossen-Uffink D."/>
            <person name="Oliveira J.V."/>
            <person name="Vesth T.C."/>
            <person name="Visser J."/>
            <person name="Yu J.-H."/>
            <person name="Zhou M."/>
            <person name="Andersen M.R."/>
            <person name="Archer D.B."/>
            <person name="Baker S.E."/>
            <person name="Benoit I."/>
            <person name="Brakhage A.A."/>
            <person name="Braus G.H."/>
            <person name="Fischer R."/>
            <person name="Frisvad J.C."/>
            <person name="Goldman G.H."/>
            <person name="Houbraken J."/>
            <person name="Oakley B."/>
            <person name="Pocsi I."/>
            <person name="Scazzocchio C."/>
            <person name="Seiboth B."/>
            <person name="vanKuyk P.A."/>
            <person name="Wortman J."/>
            <person name="Dyer P.S."/>
            <person name="Grigoriev I.V."/>
        </authorList>
    </citation>
    <scope>NUCLEOTIDE SEQUENCE [LARGE SCALE GENOMIC DNA]</scope>
    <source>
        <strain evidence="3">CBS 516.65</strain>
    </source>
</reference>
<evidence type="ECO:0000313" key="3">
    <source>
        <dbReference type="Proteomes" id="UP000184300"/>
    </source>
</evidence>
<dbReference type="OrthoDB" id="5402974at2759"/>
<sequence>MLPDLRDITKHNIQTFQRRYVSEISGSLGDLGTFLPIAIALAVNDTISLSSTLIFSGIYNIITGVFFGIPLPVQPMKAIGAVAITRSFSNGTIAAAGLFVSICVLIFSITGLLHWFTNAIPIPVIKGIQVGAGLSLIIAAGGNILSSLSWIHPSWADNRIWAIAAFLALLGSQIYWKAPYALSVFVLGLVFAIIRTATGPSARLPSFQLWRPTANVPGPHEWLVGTVDAGIGQLPLTTLNSIVAVTHLASDLLPQVRTPSTTSIGMSVAAMNLVGCWFGAMPVCHGSGGLAAQYRFGARSGSSVVFLGVLKVLIGLIFGETLVGLLKRFPVALLGVMVIASGLELVSVGESLNTSDARDLVNSQHVLSEDECRKRWTVMMVTVGLLVGFKNDAVGFLAGMLSTTKMALSQDQLTFFNENGYLVLPDYLSPSEISSLITETNHLLETFPLGSHPLTQFTTGDDNDSKKDHVGDDYFLTSGDKVRFFFEPDAFSTDPQKPHEKPTLNKPKHLAINKIGHALHALSPPFEKVSLSERNAAIAKSLGFTDPHVLQSMVICKQPSIGGAVPSHRDSEFLYTSPPSAVGWWYALQDAGPRNGTLGMYKGSHKGSKGGAIKRRFVRKFGEGGVTIGTEFVENDGPKLPKGMEEGEREEGEEEVEVLDIKAGSLVLIHGNVLHKSEKNTSGRSRFAYTFHVIEGGEGWEYDGRNWLQPPEGGFSKLYRS</sequence>
<feature type="transmembrane region" description="Helical" evidence="1">
    <location>
        <begin position="49"/>
        <end position="71"/>
    </location>
</feature>
<dbReference type="RefSeq" id="XP_022399187.1">
    <property type="nucleotide sequence ID" value="XM_022549207.1"/>
</dbReference>
<dbReference type="VEuPathDB" id="FungiDB:ASPGLDRAFT_67939"/>